<proteinExistence type="predicted"/>
<dbReference type="InParanoid" id="C2KY10"/>
<gene>
    <name evidence="2" type="ORF">HMPREF6123_1399</name>
</gene>
<reference evidence="2 3" key="1">
    <citation type="submission" date="2009-04" db="EMBL/GenBank/DDBJ databases">
        <authorList>
            <person name="Qin X."/>
            <person name="Bachman B."/>
            <person name="Battles P."/>
            <person name="Bell A."/>
            <person name="Bess C."/>
            <person name="Bickham C."/>
            <person name="Chaboub L."/>
            <person name="Chen D."/>
            <person name="Coyle M."/>
            <person name="Deiros D.R."/>
            <person name="Dinh H."/>
            <person name="Forbes L."/>
            <person name="Fowler G."/>
            <person name="Francisco L."/>
            <person name="Fu Q."/>
            <person name="Gubbala S."/>
            <person name="Hale W."/>
            <person name="Han Y."/>
            <person name="Hemphill L."/>
            <person name="Highlander S.K."/>
            <person name="Hirani K."/>
            <person name="Hogues M."/>
            <person name="Jackson L."/>
            <person name="Jakkamsetti A."/>
            <person name="Javaid M."/>
            <person name="Jiang H."/>
            <person name="Korchina V."/>
            <person name="Kovar C."/>
            <person name="Lara F."/>
            <person name="Lee S."/>
            <person name="Mata R."/>
            <person name="Mathew T."/>
            <person name="Moen C."/>
            <person name="Morales K."/>
            <person name="Munidasa M."/>
            <person name="Nazareth L."/>
            <person name="Ngo R."/>
            <person name="Nguyen L."/>
            <person name="Okwuonu G."/>
            <person name="Ongeri F."/>
            <person name="Patil S."/>
            <person name="Petrosino J."/>
            <person name="Pham C."/>
            <person name="Pham P."/>
            <person name="Pu L.-L."/>
            <person name="Puazo M."/>
            <person name="Raj R."/>
            <person name="Reid J."/>
            <person name="Rouhana J."/>
            <person name="Saada N."/>
            <person name="Shang Y."/>
            <person name="Simmons D."/>
            <person name="Thornton R."/>
            <person name="Warren J."/>
            <person name="Weissenberger G."/>
            <person name="Zhang J."/>
            <person name="Zhang L."/>
            <person name="Zhou C."/>
            <person name="Zhu D."/>
            <person name="Muzny D."/>
            <person name="Worley K."/>
            <person name="Gibbs R."/>
        </authorList>
    </citation>
    <scope>NUCLEOTIDE SEQUENCE [LARGE SCALE GENOMIC DNA]</scope>
    <source>
        <strain evidence="2 3">F0268</strain>
    </source>
</reference>
<sequence>MDKCIIFLFSYGKRLLLAFFCGQLLFLYSIYTLFRYFFILYSNNSSVFFLYFLKRIILLSLGM</sequence>
<organism evidence="2 3">
    <name type="scientific">Oribacterium sinus F0268</name>
    <dbReference type="NCBI Taxonomy" id="585501"/>
    <lineage>
        <taxon>Bacteria</taxon>
        <taxon>Bacillati</taxon>
        <taxon>Bacillota</taxon>
        <taxon>Clostridia</taxon>
        <taxon>Lachnospirales</taxon>
        <taxon>Lachnospiraceae</taxon>
        <taxon>Oribacterium</taxon>
    </lineage>
</organism>
<keyword evidence="1" id="KW-0472">Membrane</keyword>
<feature type="transmembrane region" description="Helical" evidence="1">
    <location>
        <begin position="12"/>
        <end position="30"/>
    </location>
</feature>
<keyword evidence="3" id="KW-1185">Reference proteome</keyword>
<protein>
    <submittedName>
        <fullName evidence="2">Uncharacterized protein</fullName>
    </submittedName>
</protein>
<evidence type="ECO:0000313" key="3">
    <source>
        <dbReference type="Proteomes" id="UP000004121"/>
    </source>
</evidence>
<dbReference type="AlphaFoldDB" id="C2KY10"/>
<dbReference type="STRING" id="585501.HMPREF6123_1399"/>
<keyword evidence="1" id="KW-0812">Transmembrane</keyword>
<dbReference type="HOGENOM" id="CLU_2881482_0_0_9"/>
<name>C2KY10_9FIRM</name>
<evidence type="ECO:0000313" key="2">
    <source>
        <dbReference type="EMBL" id="EEJ51339.1"/>
    </source>
</evidence>
<feature type="transmembrane region" description="Helical" evidence="1">
    <location>
        <begin position="36"/>
        <end position="53"/>
    </location>
</feature>
<dbReference type="Proteomes" id="UP000004121">
    <property type="component" value="Unassembled WGS sequence"/>
</dbReference>
<dbReference type="EMBL" id="ACKX01000128">
    <property type="protein sequence ID" value="EEJ51339.1"/>
    <property type="molecule type" value="Genomic_DNA"/>
</dbReference>
<keyword evidence="1" id="KW-1133">Transmembrane helix</keyword>
<evidence type="ECO:0000256" key="1">
    <source>
        <dbReference type="SAM" id="Phobius"/>
    </source>
</evidence>
<accession>C2KY10</accession>
<comment type="caution">
    <text evidence="2">The sequence shown here is derived from an EMBL/GenBank/DDBJ whole genome shotgun (WGS) entry which is preliminary data.</text>
</comment>